<dbReference type="EMBL" id="BSDS01000001">
    <property type="protein sequence ID" value="GLI36676.1"/>
    <property type="molecule type" value="Genomic_DNA"/>
</dbReference>
<evidence type="ECO:0000256" key="6">
    <source>
        <dbReference type="SAM" id="Phobius"/>
    </source>
</evidence>
<keyword evidence="8" id="KW-1185">Reference proteome</keyword>
<dbReference type="PANTHER" id="PTHR30250">
    <property type="entry name" value="PST FAMILY PREDICTED COLANIC ACID TRANSPORTER"/>
    <property type="match status" value="1"/>
</dbReference>
<gene>
    <name evidence="7" type="primary">wzx</name>
    <name evidence="7" type="ORF">GHYDROH2_01770</name>
</gene>
<feature type="transmembrane region" description="Helical" evidence="6">
    <location>
        <begin position="183"/>
        <end position="201"/>
    </location>
</feature>
<accession>A0A9W6LBM4</accession>
<feature type="transmembrane region" description="Helical" evidence="6">
    <location>
        <begin position="85"/>
        <end position="111"/>
    </location>
</feature>
<evidence type="ECO:0000256" key="5">
    <source>
        <dbReference type="ARBA" id="ARBA00023136"/>
    </source>
</evidence>
<dbReference type="PANTHER" id="PTHR30250:SF28">
    <property type="entry name" value="POLYSACCHARIDE BIOSYNTHESIS PROTEIN"/>
    <property type="match status" value="1"/>
</dbReference>
<dbReference type="Pfam" id="PF13440">
    <property type="entry name" value="Polysacc_synt_3"/>
    <property type="match status" value="1"/>
</dbReference>
<proteinExistence type="predicted"/>
<dbReference type="RefSeq" id="WP_281874069.1">
    <property type="nucleotide sequence ID" value="NZ_BSDS01000001.1"/>
</dbReference>
<evidence type="ECO:0000256" key="1">
    <source>
        <dbReference type="ARBA" id="ARBA00004651"/>
    </source>
</evidence>
<comment type="caution">
    <text evidence="7">The sequence shown here is derived from an EMBL/GenBank/DDBJ whole genome shotgun (WGS) entry which is preliminary data.</text>
</comment>
<keyword evidence="2" id="KW-1003">Cell membrane</keyword>
<feature type="transmembrane region" description="Helical" evidence="6">
    <location>
        <begin position="53"/>
        <end position="73"/>
    </location>
</feature>
<evidence type="ECO:0000313" key="7">
    <source>
        <dbReference type="EMBL" id="GLI36676.1"/>
    </source>
</evidence>
<evidence type="ECO:0000313" key="8">
    <source>
        <dbReference type="Proteomes" id="UP001144352"/>
    </source>
</evidence>
<organism evidence="7 8">
    <name type="scientific">Geobacter hydrogenophilus</name>
    <dbReference type="NCBI Taxonomy" id="40983"/>
    <lineage>
        <taxon>Bacteria</taxon>
        <taxon>Pseudomonadati</taxon>
        <taxon>Thermodesulfobacteriota</taxon>
        <taxon>Desulfuromonadia</taxon>
        <taxon>Geobacterales</taxon>
        <taxon>Geobacteraceae</taxon>
        <taxon>Geobacter</taxon>
    </lineage>
</organism>
<feature type="transmembrane region" description="Helical" evidence="6">
    <location>
        <begin position="117"/>
        <end position="138"/>
    </location>
</feature>
<reference evidence="7" key="1">
    <citation type="submission" date="2022-12" db="EMBL/GenBank/DDBJ databases">
        <title>Reference genome sequencing for broad-spectrum identification of bacterial and archaeal isolates by mass spectrometry.</title>
        <authorList>
            <person name="Sekiguchi Y."/>
            <person name="Tourlousse D.M."/>
        </authorList>
    </citation>
    <scope>NUCLEOTIDE SEQUENCE</scope>
    <source>
        <strain evidence="7">H2</strain>
    </source>
</reference>
<feature type="transmembrane region" description="Helical" evidence="6">
    <location>
        <begin position="20"/>
        <end position="41"/>
    </location>
</feature>
<keyword evidence="3 6" id="KW-0812">Transmembrane</keyword>
<protein>
    <submittedName>
        <fullName evidence="7">O-antigen translocase</fullName>
    </submittedName>
</protein>
<dbReference type="Proteomes" id="UP001144352">
    <property type="component" value="Unassembled WGS sequence"/>
</dbReference>
<feature type="transmembrane region" description="Helical" evidence="6">
    <location>
        <begin position="399"/>
        <end position="419"/>
    </location>
</feature>
<feature type="transmembrane region" description="Helical" evidence="6">
    <location>
        <begin position="312"/>
        <end position="332"/>
    </location>
</feature>
<evidence type="ECO:0000256" key="2">
    <source>
        <dbReference type="ARBA" id="ARBA00022475"/>
    </source>
</evidence>
<evidence type="ECO:0000256" key="4">
    <source>
        <dbReference type="ARBA" id="ARBA00022989"/>
    </source>
</evidence>
<dbReference type="AlphaFoldDB" id="A0A9W6LBM4"/>
<feature type="transmembrane region" description="Helical" evidence="6">
    <location>
        <begin position="371"/>
        <end position="393"/>
    </location>
</feature>
<comment type="subcellular location">
    <subcellularLocation>
        <location evidence="1">Cell membrane</location>
        <topology evidence="1">Multi-pass membrane protein</topology>
    </subcellularLocation>
</comment>
<feature type="transmembrane region" description="Helical" evidence="6">
    <location>
        <begin position="159"/>
        <end position="177"/>
    </location>
</feature>
<feature type="transmembrane region" description="Helical" evidence="6">
    <location>
        <begin position="338"/>
        <end position="364"/>
    </location>
</feature>
<evidence type="ECO:0000256" key="3">
    <source>
        <dbReference type="ARBA" id="ARBA00022692"/>
    </source>
</evidence>
<dbReference type="GO" id="GO:0005886">
    <property type="term" value="C:plasma membrane"/>
    <property type="evidence" value="ECO:0007669"/>
    <property type="project" value="UniProtKB-SubCell"/>
</dbReference>
<sequence length="427" mass="48063">MKIINCITEPFRRETLFSHALSLISGSAGAQLISLTSMLILTRLYQPSEFGEFTIFMAWSGFLTVIATGRYEMAVMLPKREVEAANIIGLCAFVAVVFSCIIMIIVMTIYFLNKIGFIHVFHSWLFFIPLSVLFAGFYQTLINWMSRNKSFGLVATNRMLQAIVVSLLSILFAYLTIGSYGLILGSVIGQMVATVFLYFKAPIQFGQIKKQITIHRMRTLAIRHKDFPQINSLHVIIDSIKASVIPILIGNNFGASALGHFSFAVRIVQAPLGIIGSSIAQVLFQRVSQQYSNEQDSMPTINNILLKLAKTALPLFLLIALFAPGIFVFLFGEKWREAGIYAVIMTPWMAAGFFASVLSLLPIVFNQQKKVFLLALVGNSLMLLSILIGTYYWNEIRSALILWSLLLTVYMLYVIYWTYRLVKYQRG</sequence>
<dbReference type="InterPro" id="IPR050833">
    <property type="entry name" value="Poly_Biosynth_Transport"/>
</dbReference>
<keyword evidence="5 6" id="KW-0472">Membrane</keyword>
<name>A0A9W6LBM4_9BACT</name>
<keyword evidence="4 6" id="KW-1133">Transmembrane helix</keyword>